<organism evidence="3 4">
    <name type="scientific">Lutimaribacter saemankumensis</name>
    <dbReference type="NCBI Taxonomy" id="490829"/>
    <lineage>
        <taxon>Bacteria</taxon>
        <taxon>Pseudomonadati</taxon>
        <taxon>Pseudomonadota</taxon>
        <taxon>Alphaproteobacteria</taxon>
        <taxon>Rhodobacterales</taxon>
        <taxon>Roseobacteraceae</taxon>
        <taxon>Lutimaribacter</taxon>
    </lineage>
</organism>
<reference evidence="3 4" key="1">
    <citation type="submission" date="2016-10" db="EMBL/GenBank/DDBJ databases">
        <authorList>
            <person name="de Groot N.N."/>
        </authorList>
    </citation>
    <scope>NUCLEOTIDE SEQUENCE [LARGE SCALE GENOMIC DNA]</scope>
    <source>
        <strain evidence="3 4">DSM 28010</strain>
    </source>
</reference>
<dbReference type="RefSeq" id="WP_090030454.1">
    <property type="nucleotide sequence ID" value="NZ_FNEB01000014.1"/>
</dbReference>
<dbReference type="Proteomes" id="UP000199340">
    <property type="component" value="Unassembled WGS sequence"/>
</dbReference>
<feature type="signal peptide" evidence="2">
    <location>
        <begin position="1"/>
        <end position="18"/>
    </location>
</feature>
<feature type="compositionally biased region" description="Basic and acidic residues" evidence="1">
    <location>
        <begin position="106"/>
        <end position="115"/>
    </location>
</feature>
<evidence type="ECO:0000313" key="4">
    <source>
        <dbReference type="Proteomes" id="UP000199340"/>
    </source>
</evidence>
<dbReference type="OrthoDB" id="7865311at2"/>
<evidence type="ECO:0000313" key="3">
    <source>
        <dbReference type="EMBL" id="SDJ33545.1"/>
    </source>
</evidence>
<sequence>MKPTIVLCAAVLALAGCANPFDRVARLSEVELAEAPATVEMAEPASEAEAETQGGLFARLLRPRTTAPRPTPDDVSGSETEADTADPAKEATPRRSGLLAFLRPADAAEERKGEPSPETGLSETAATETATDGTPSETAAQPVQRRGLFGLFANAGRDDADEGVEVASLDPNAPDGRLATPGVQLPYGIVARACDIPRRQMGREVAKYPESHPVYRLFDSDPGNTAPHTFFLTGFPDGCARQFTGALALFGSPAMHEQLRYGAPAKSLPYSDTDKAYEKIKRTVCGVGRNKPCGSRVSRLERDTAFISVYEHFGDSPRWATILVHDGRVVARDVKSGG</sequence>
<evidence type="ECO:0000256" key="2">
    <source>
        <dbReference type="SAM" id="SignalP"/>
    </source>
</evidence>
<feature type="chain" id="PRO_5011643967" evidence="2">
    <location>
        <begin position="19"/>
        <end position="338"/>
    </location>
</feature>
<feature type="compositionally biased region" description="Polar residues" evidence="1">
    <location>
        <begin position="132"/>
        <end position="141"/>
    </location>
</feature>
<evidence type="ECO:0000256" key="1">
    <source>
        <dbReference type="SAM" id="MobiDB-lite"/>
    </source>
</evidence>
<gene>
    <name evidence="3" type="ORF">SAMN05421850_11415</name>
</gene>
<keyword evidence="2" id="KW-0732">Signal</keyword>
<keyword evidence="4" id="KW-1185">Reference proteome</keyword>
<dbReference type="PROSITE" id="PS51257">
    <property type="entry name" value="PROKAR_LIPOPROTEIN"/>
    <property type="match status" value="1"/>
</dbReference>
<proteinExistence type="predicted"/>
<feature type="region of interest" description="Disordered" evidence="1">
    <location>
        <begin position="58"/>
        <end position="144"/>
    </location>
</feature>
<dbReference type="EMBL" id="FNEB01000014">
    <property type="protein sequence ID" value="SDJ33545.1"/>
    <property type="molecule type" value="Genomic_DNA"/>
</dbReference>
<protein>
    <submittedName>
        <fullName evidence="3">Uncharacterized protein</fullName>
    </submittedName>
</protein>
<accession>A0A1G8SXS4</accession>
<name>A0A1G8SXS4_9RHOB</name>
<feature type="compositionally biased region" description="Low complexity" evidence="1">
    <location>
        <begin position="58"/>
        <end position="68"/>
    </location>
</feature>
<dbReference type="AlphaFoldDB" id="A0A1G8SXS4"/>